<dbReference type="InterPro" id="IPR029068">
    <property type="entry name" value="Glyas_Bleomycin-R_OHBP_Dase"/>
</dbReference>
<evidence type="ECO:0000313" key="3">
    <source>
        <dbReference type="Proteomes" id="UP000589036"/>
    </source>
</evidence>
<dbReference type="Proteomes" id="UP000589036">
    <property type="component" value="Unassembled WGS sequence"/>
</dbReference>
<protein>
    <submittedName>
        <fullName evidence="2">Putative enzyme related to lactoylglutathione lyase</fullName>
    </submittedName>
</protein>
<evidence type="ECO:0000259" key="1">
    <source>
        <dbReference type="PROSITE" id="PS51819"/>
    </source>
</evidence>
<dbReference type="PROSITE" id="PS51819">
    <property type="entry name" value="VOC"/>
    <property type="match status" value="1"/>
</dbReference>
<keyword evidence="3" id="KW-1185">Reference proteome</keyword>
<name>A0A852TUL1_9ACTN</name>
<accession>A0A852TUL1</accession>
<feature type="domain" description="VOC" evidence="1">
    <location>
        <begin position="1"/>
        <end position="113"/>
    </location>
</feature>
<dbReference type="PANTHER" id="PTHR35908">
    <property type="entry name" value="HYPOTHETICAL FUSION PROTEIN"/>
    <property type="match status" value="1"/>
</dbReference>
<dbReference type="PANTHER" id="PTHR35908:SF1">
    <property type="entry name" value="CONSERVED PROTEIN"/>
    <property type="match status" value="1"/>
</dbReference>
<dbReference type="InterPro" id="IPR041581">
    <property type="entry name" value="Glyoxalase_6"/>
</dbReference>
<dbReference type="EMBL" id="JACCCC010000001">
    <property type="protein sequence ID" value="NYE45804.1"/>
    <property type="molecule type" value="Genomic_DNA"/>
</dbReference>
<sequence>MRLVVVLDTNDVSRLAAFWSAALGFERGEPDPPYLALRDPGGVHPDLLLQDVPEPGNGKNRMHLDLVVDDMNAEVARLVRLGAVQQGEPFTESGHRVAVMGDPEGNEFCVIDHRGAARPESQDTA</sequence>
<gene>
    <name evidence="2" type="ORF">HDA32_000924</name>
</gene>
<dbReference type="InterPro" id="IPR037523">
    <property type="entry name" value="VOC_core"/>
</dbReference>
<dbReference type="SUPFAM" id="SSF54593">
    <property type="entry name" value="Glyoxalase/Bleomycin resistance protein/Dihydroxybiphenyl dioxygenase"/>
    <property type="match status" value="1"/>
</dbReference>
<evidence type="ECO:0000313" key="2">
    <source>
        <dbReference type="EMBL" id="NYE45804.1"/>
    </source>
</evidence>
<proteinExistence type="predicted"/>
<organism evidence="2 3">
    <name type="scientific">Spinactinospora alkalitolerans</name>
    <dbReference type="NCBI Taxonomy" id="687207"/>
    <lineage>
        <taxon>Bacteria</taxon>
        <taxon>Bacillati</taxon>
        <taxon>Actinomycetota</taxon>
        <taxon>Actinomycetes</taxon>
        <taxon>Streptosporangiales</taxon>
        <taxon>Nocardiopsidaceae</taxon>
        <taxon>Spinactinospora</taxon>
    </lineage>
</organism>
<dbReference type="RefSeq" id="WP_179641994.1">
    <property type="nucleotide sequence ID" value="NZ_BAAAYY010000024.1"/>
</dbReference>
<dbReference type="Gene3D" id="3.10.180.10">
    <property type="entry name" value="2,3-Dihydroxybiphenyl 1,2-Dioxygenase, domain 1"/>
    <property type="match status" value="1"/>
</dbReference>
<dbReference type="Pfam" id="PF18029">
    <property type="entry name" value="Glyoxalase_6"/>
    <property type="match status" value="1"/>
</dbReference>
<reference evidence="2 3" key="1">
    <citation type="submission" date="2020-07" db="EMBL/GenBank/DDBJ databases">
        <title>Sequencing the genomes of 1000 actinobacteria strains.</title>
        <authorList>
            <person name="Klenk H.-P."/>
        </authorList>
    </citation>
    <scope>NUCLEOTIDE SEQUENCE [LARGE SCALE GENOMIC DNA]</scope>
    <source>
        <strain evidence="2 3">CXB654</strain>
    </source>
</reference>
<comment type="caution">
    <text evidence="2">The sequence shown here is derived from an EMBL/GenBank/DDBJ whole genome shotgun (WGS) entry which is preliminary data.</text>
</comment>
<keyword evidence="2" id="KW-0456">Lyase</keyword>
<dbReference type="GO" id="GO:0016829">
    <property type="term" value="F:lyase activity"/>
    <property type="evidence" value="ECO:0007669"/>
    <property type="project" value="UniProtKB-KW"/>
</dbReference>
<dbReference type="AlphaFoldDB" id="A0A852TUL1"/>